<protein>
    <submittedName>
        <fullName evidence="1">Uncharacterized protein</fullName>
    </submittedName>
</protein>
<gene>
    <name evidence="1" type="ORF">PAXRUDRAFT_176250</name>
</gene>
<organism evidence="1 2">
    <name type="scientific">Paxillus rubicundulus Ve08.2h10</name>
    <dbReference type="NCBI Taxonomy" id="930991"/>
    <lineage>
        <taxon>Eukaryota</taxon>
        <taxon>Fungi</taxon>
        <taxon>Dikarya</taxon>
        <taxon>Basidiomycota</taxon>
        <taxon>Agaricomycotina</taxon>
        <taxon>Agaricomycetes</taxon>
        <taxon>Agaricomycetidae</taxon>
        <taxon>Boletales</taxon>
        <taxon>Paxilineae</taxon>
        <taxon>Paxillaceae</taxon>
        <taxon>Paxillus</taxon>
    </lineage>
</organism>
<name>A0A0D0CFU5_9AGAM</name>
<dbReference type="EMBL" id="KN829019">
    <property type="protein sequence ID" value="KIK74263.1"/>
    <property type="molecule type" value="Genomic_DNA"/>
</dbReference>
<proteinExistence type="predicted"/>
<keyword evidence="2" id="KW-1185">Reference proteome</keyword>
<dbReference type="Proteomes" id="UP000054538">
    <property type="component" value="Unassembled WGS sequence"/>
</dbReference>
<accession>A0A0D0CFU5</accession>
<reference evidence="2" key="2">
    <citation type="submission" date="2015-01" db="EMBL/GenBank/DDBJ databases">
        <title>Evolutionary Origins and Diversification of the Mycorrhizal Mutualists.</title>
        <authorList>
            <consortium name="DOE Joint Genome Institute"/>
            <consortium name="Mycorrhizal Genomics Consortium"/>
            <person name="Kohler A."/>
            <person name="Kuo A."/>
            <person name="Nagy L.G."/>
            <person name="Floudas D."/>
            <person name="Copeland A."/>
            <person name="Barry K.W."/>
            <person name="Cichocki N."/>
            <person name="Veneault-Fourrey C."/>
            <person name="LaButti K."/>
            <person name="Lindquist E.A."/>
            <person name="Lipzen A."/>
            <person name="Lundell T."/>
            <person name="Morin E."/>
            <person name="Murat C."/>
            <person name="Riley R."/>
            <person name="Ohm R."/>
            <person name="Sun H."/>
            <person name="Tunlid A."/>
            <person name="Henrissat B."/>
            <person name="Grigoriev I.V."/>
            <person name="Hibbett D.S."/>
            <person name="Martin F."/>
        </authorList>
    </citation>
    <scope>NUCLEOTIDE SEQUENCE [LARGE SCALE GENOMIC DNA]</scope>
    <source>
        <strain evidence="2">Ve08.2h10</strain>
    </source>
</reference>
<dbReference type="InParanoid" id="A0A0D0CFU5"/>
<evidence type="ECO:0000313" key="1">
    <source>
        <dbReference type="EMBL" id="KIK74263.1"/>
    </source>
</evidence>
<dbReference type="AlphaFoldDB" id="A0A0D0CFU5"/>
<evidence type="ECO:0000313" key="2">
    <source>
        <dbReference type="Proteomes" id="UP000054538"/>
    </source>
</evidence>
<dbReference type="OrthoDB" id="409947at2759"/>
<dbReference type="HOGENOM" id="CLU_2961510_0_0_1"/>
<reference evidence="1 2" key="1">
    <citation type="submission" date="2014-04" db="EMBL/GenBank/DDBJ databases">
        <authorList>
            <consortium name="DOE Joint Genome Institute"/>
            <person name="Kuo A."/>
            <person name="Kohler A."/>
            <person name="Jargeat P."/>
            <person name="Nagy L.G."/>
            <person name="Floudas D."/>
            <person name="Copeland A."/>
            <person name="Barry K.W."/>
            <person name="Cichocki N."/>
            <person name="Veneault-Fourrey C."/>
            <person name="LaButti K."/>
            <person name="Lindquist E.A."/>
            <person name="Lipzen A."/>
            <person name="Lundell T."/>
            <person name="Morin E."/>
            <person name="Murat C."/>
            <person name="Sun H."/>
            <person name="Tunlid A."/>
            <person name="Henrissat B."/>
            <person name="Grigoriev I.V."/>
            <person name="Hibbett D.S."/>
            <person name="Martin F."/>
            <person name="Nordberg H.P."/>
            <person name="Cantor M.N."/>
            <person name="Hua S.X."/>
        </authorList>
    </citation>
    <scope>NUCLEOTIDE SEQUENCE [LARGE SCALE GENOMIC DNA]</scope>
    <source>
        <strain evidence="1 2">Ve08.2h10</strain>
    </source>
</reference>
<sequence length="59" mass="6595">MDASCFFRPVADIRTTRTHAAHAGVAELLVFHPVDIVAKRLMSNKAKVRILINRQTAHV</sequence>